<proteinExistence type="inferred from homology"/>
<evidence type="ECO:0000256" key="3">
    <source>
        <dbReference type="ARBA" id="ARBA00022448"/>
    </source>
</evidence>
<organism evidence="13 14">
    <name type="scientific">Candidatus Competibacter phosphatis</name>
    <dbReference type="NCBI Taxonomy" id="221280"/>
    <lineage>
        <taxon>Bacteria</taxon>
        <taxon>Pseudomonadati</taxon>
        <taxon>Pseudomonadota</taxon>
        <taxon>Gammaproteobacteria</taxon>
        <taxon>Candidatus Competibacteraceae</taxon>
        <taxon>Candidatus Competibacter</taxon>
    </lineage>
</organism>
<evidence type="ECO:0000256" key="1">
    <source>
        <dbReference type="ARBA" id="ARBA00004141"/>
    </source>
</evidence>
<dbReference type="PANTHER" id="PTHR46157:SF3">
    <property type="entry name" value="GLUTATHIONE-REGULATED POTASSIUM-EFFLUX SYSTEM PROTEIN KEFC"/>
    <property type="match status" value="1"/>
</dbReference>
<dbReference type="Gene3D" id="3.40.50.720">
    <property type="entry name" value="NAD(P)-binding Rossmann-like Domain"/>
    <property type="match status" value="1"/>
</dbReference>
<keyword evidence="5" id="KW-0633">Potassium transport</keyword>
<feature type="transmembrane region" description="Helical" evidence="11">
    <location>
        <begin position="148"/>
        <end position="169"/>
    </location>
</feature>
<evidence type="ECO:0000256" key="5">
    <source>
        <dbReference type="ARBA" id="ARBA00022538"/>
    </source>
</evidence>
<dbReference type="Pfam" id="PF02254">
    <property type="entry name" value="TrkA_N"/>
    <property type="match status" value="1"/>
</dbReference>
<sequence length="598" mass="63484">MHEPAWLGNMLIYLAAALLCVPLAVRLGLGAILGYLAAGVAIGPAGLGLISDVETILHFAEFGVVLMLFMIGLELEPHRLWAMRQDVFGGGGAQLLACGGLLAGAGLALGLPVGTALLLGLTLALSSTAITVRTLNERNLLPTPVGQLTFGILLFQDIAAIPLIALPSLLGQSGGTEGSQVSMGLGLAVIAGILAAGQYVASPALRLIARTGIRELFTAVALLIVVVIAVLMQRAGLSMALGAFIAGVVLAKSEYRHALEADLEPFKGLLLGLFFIAIGMSIDLTLLAARPVAVLALTGGLLLLKLLALRTLAGPLGVSVAQRWLLAALLAPGGEFAFVILGMTAQAGMIPREQAALLTLSVALSMATTPFLLLAYERGLAPRYASTPPEPETIPMQESPIIIAGFGRFGQIVGRLLFANGITATVLDHDPDQITLLRRFGFQVFYGDSGRLDLLEAAGIAKARLLVVALDDVDASLRLVDAVRAHYPHLPVVARARNVSHLFGLMNRGIEHIERETFESALRAGRRVLRELGFGAHEARLAADTFRRHDLAALDAMYPHYQDEIQLISLAQTARDELTDLFERDREIRERERTGGWG</sequence>
<feature type="transmembrane region" description="Helical" evidence="11">
    <location>
        <begin position="181"/>
        <end position="201"/>
    </location>
</feature>
<protein>
    <submittedName>
        <fullName evidence="13">Glutathione-regulated potassium-efflux system protein KefC</fullName>
    </submittedName>
</protein>
<dbReference type="Proteomes" id="UP000760480">
    <property type="component" value="Unassembled WGS sequence"/>
</dbReference>
<feature type="transmembrane region" description="Helical" evidence="11">
    <location>
        <begin position="56"/>
        <end position="75"/>
    </location>
</feature>
<feature type="transmembrane region" description="Helical" evidence="11">
    <location>
        <begin position="324"/>
        <end position="343"/>
    </location>
</feature>
<feature type="transmembrane region" description="Helical" evidence="11">
    <location>
        <begin position="213"/>
        <end position="231"/>
    </location>
</feature>
<evidence type="ECO:0000256" key="7">
    <source>
        <dbReference type="ARBA" id="ARBA00022958"/>
    </source>
</evidence>
<dbReference type="PANTHER" id="PTHR46157">
    <property type="entry name" value="K(+) EFFLUX ANTIPORTER 3, CHLOROPLASTIC"/>
    <property type="match status" value="1"/>
</dbReference>
<feature type="transmembrane region" description="Helical" evidence="11">
    <location>
        <begin position="87"/>
        <end position="110"/>
    </location>
</feature>
<evidence type="ECO:0000313" key="14">
    <source>
        <dbReference type="Proteomes" id="UP000760480"/>
    </source>
</evidence>
<evidence type="ECO:0000256" key="2">
    <source>
        <dbReference type="ARBA" id="ARBA00005551"/>
    </source>
</evidence>
<feature type="transmembrane region" description="Helical" evidence="11">
    <location>
        <begin position="6"/>
        <end position="25"/>
    </location>
</feature>
<name>A0ABX1TN83_9GAMM</name>
<evidence type="ECO:0000313" key="13">
    <source>
        <dbReference type="EMBL" id="NMQ20878.1"/>
    </source>
</evidence>
<dbReference type="SUPFAM" id="SSF51735">
    <property type="entry name" value="NAD(P)-binding Rossmann-fold domains"/>
    <property type="match status" value="1"/>
</dbReference>
<dbReference type="InterPro" id="IPR036291">
    <property type="entry name" value="NAD(P)-bd_dom_sf"/>
</dbReference>
<dbReference type="NCBIfam" id="NF002924">
    <property type="entry name" value="PRK03562.1"/>
    <property type="match status" value="1"/>
</dbReference>
<feature type="transmembrane region" description="Helical" evidence="11">
    <location>
        <begin position="355"/>
        <end position="376"/>
    </location>
</feature>
<dbReference type="InterPro" id="IPR006153">
    <property type="entry name" value="Cation/H_exchanger_TM"/>
</dbReference>
<keyword evidence="9" id="KW-0406">Ion transport</keyword>
<comment type="subcellular location">
    <subcellularLocation>
        <location evidence="1">Membrane</location>
        <topology evidence="1">Multi-pass membrane protein</topology>
    </subcellularLocation>
</comment>
<keyword evidence="4" id="KW-0050">Antiport</keyword>
<evidence type="ECO:0000256" key="4">
    <source>
        <dbReference type="ARBA" id="ARBA00022449"/>
    </source>
</evidence>
<evidence type="ECO:0000256" key="6">
    <source>
        <dbReference type="ARBA" id="ARBA00022692"/>
    </source>
</evidence>
<dbReference type="EMBL" id="SPMZ01000067">
    <property type="protein sequence ID" value="NMQ20878.1"/>
    <property type="molecule type" value="Genomic_DNA"/>
</dbReference>
<comment type="similarity">
    <text evidence="2">Belongs to the monovalent cation:proton antiporter 2 (CPA2) transporter (TC 2.A.37) family.</text>
</comment>
<dbReference type="Pfam" id="PF00999">
    <property type="entry name" value="Na_H_Exchanger"/>
    <property type="match status" value="1"/>
</dbReference>
<reference evidence="13 14" key="1">
    <citation type="submission" date="2019-03" db="EMBL/GenBank/DDBJ databases">
        <title>Metabolic reconstructions from genomes of highly enriched 'Candidatus Accumulibacter' and 'Candidatus Competibacter' bioreactor populations.</title>
        <authorList>
            <person name="Annavajhala M.K."/>
            <person name="Welles L."/>
            <person name="Abbas B."/>
            <person name="Sorokin D."/>
            <person name="Park H."/>
            <person name="Van Loosdrecht M."/>
            <person name="Chandran K."/>
        </authorList>
    </citation>
    <scope>NUCLEOTIDE SEQUENCE [LARGE SCALE GENOMIC DNA]</scope>
    <source>
        <strain evidence="13 14">SBR_G</strain>
    </source>
</reference>
<keyword evidence="14" id="KW-1185">Reference proteome</keyword>
<feature type="transmembrane region" description="Helical" evidence="11">
    <location>
        <begin position="116"/>
        <end position="136"/>
    </location>
</feature>
<accession>A0ABX1TN83</accession>
<dbReference type="InterPro" id="IPR003148">
    <property type="entry name" value="RCK_N"/>
</dbReference>
<keyword evidence="3" id="KW-0813">Transport</keyword>
<evidence type="ECO:0000256" key="9">
    <source>
        <dbReference type="ARBA" id="ARBA00023065"/>
    </source>
</evidence>
<dbReference type="NCBIfam" id="TIGR00932">
    <property type="entry name" value="2a37"/>
    <property type="match status" value="1"/>
</dbReference>
<feature type="transmembrane region" description="Helical" evidence="11">
    <location>
        <begin position="32"/>
        <end position="50"/>
    </location>
</feature>
<dbReference type="PROSITE" id="PS51201">
    <property type="entry name" value="RCK_N"/>
    <property type="match status" value="1"/>
</dbReference>
<feature type="transmembrane region" description="Helical" evidence="11">
    <location>
        <begin position="292"/>
        <end position="312"/>
    </location>
</feature>
<evidence type="ECO:0000256" key="8">
    <source>
        <dbReference type="ARBA" id="ARBA00022989"/>
    </source>
</evidence>
<gene>
    <name evidence="13" type="primary">kefC</name>
    <name evidence="13" type="ORF">E4P82_17795</name>
</gene>
<evidence type="ECO:0000259" key="12">
    <source>
        <dbReference type="PROSITE" id="PS51201"/>
    </source>
</evidence>
<dbReference type="Gene3D" id="1.20.1530.20">
    <property type="match status" value="1"/>
</dbReference>
<dbReference type="InterPro" id="IPR004771">
    <property type="entry name" value="K/H_exchanger"/>
</dbReference>
<dbReference type="InterPro" id="IPR038770">
    <property type="entry name" value="Na+/solute_symporter_sf"/>
</dbReference>
<keyword evidence="6 11" id="KW-0812">Transmembrane</keyword>
<feature type="transmembrane region" description="Helical" evidence="11">
    <location>
        <begin position="267"/>
        <end position="286"/>
    </location>
</feature>
<keyword evidence="8 11" id="KW-1133">Transmembrane helix</keyword>
<evidence type="ECO:0000256" key="10">
    <source>
        <dbReference type="ARBA" id="ARBA00023136"/>
    </source>
</evidence>
<comment type="caution">
    <text evidence="13">The sequence shown here is derived from an EMBL/GenBank/DDBJ whole genome shotgun (WGS) entry which is preliminary data.</text>
</comment>
<keyword evidence="10 11" id="KW-0472">Membrane</keyword>
<feature type="domain" description="RCK N-terminal" evidence="12">
    <location>
        <begin position="398"/>
        <end position="514"/>
    </location>
</feature>
<evidence type="ECO:0000256" key="11">
    <source>
        <dbReference type="SAM" id="Phobius"/>
    </source>
</evidence>
<dbReference type="RefSeq" id="WP_169250149.1">
    <property type="nucleotide sequence ID" value="NZ_SPMZ01000067.1"/>
</dbReference>
<keyword evidence="7" id="KW-0630">Potassium</keyword>